<evidence type="ECO:0000256" key="1">
    <source>
        <dbReference type="SAM" id="MobiDB-lite"/>
    </source>
</evidence>
<accession>A0A5Q2Q881</accession>
<evidence type="ECO:0000313" key="2">
    <source>
        <dbReference type="EMBL" id="QGG80318.1"/>
    </source>
</evidence>
<dbReference type="KEGG" id="llp:GH975_06920"/>
<proteinExistence type="predicted"/>
<sequence>MTRLIFSSRLTQNAVLIPPKCCQRTTTRTPNSAPSRPLHRRNWQPPTQDSVWSWPAHGRATAFMKTAIPPASRPPPRWTLAFVADVRLNGRLFHRRLRPIGHSFGYPLWMASHELGAGDPPRGIRNRRHLDTSNRNLRDKVQALATAHGLPKPDSITLLAQPSVLGIGFNPLSVFYLSHAGQPLALLLEVRNTPWREREVYVIPANGRTVRHRWQKTFHVSPFNPSGQSYDLHARWPDDGRFALDLSLRDDAGVLFRAGFRLAPLVQLRLVDRVGQALMPLITLGGIYYQALRLWLRGLPFQPYPKELKKG</sequence>
<organism evidence="2 3">
    <name type="scientific">Litorivicinus lipolyticus</name>
    <dbReference type="NCBI Taxonomy" id="418701"/>
    <lineage>
        <taxon>Bacteria</taxon>
        <taxon>Pseudomonadati</taxon>
        <taxon>Pseudomonadota</taxon>
        <taxon>Gammaproteobacteria</taxon>
        <taxon>Oceanospirillales</taxon>
        <taxon>Litorivicinaceae</taxon>
        <taxon>Litorivicinus</taxon>
    </lineage>
</organism>
<dbReference type="PANTHER" id="PTHR33973">
    <property type="entry name" value="OS07G0153300 PROTEIN"/>
    <property type="match status" value="1"/>
</dbReference>
<gene>
    <name evidence="2" type="ORF">GH975_06920</name>
</gene>
<dbReference type="PANTHER" id="PTHR33973:SF4">
    <property type="entry name" value="OS07G0153300 PROTEIN"/>
    <property type="match status" value="1"/>
</dbReference>
<name>A0A5Q2Q881_9GAMM</name>
<dbReference type="Pfam" id="PF07103">
    <property type="entry name" value="DUF1365"/>
    <property type="match status" value="1"/>
</dbReference>
<evidence type="ECO:0000313" key="3">
    <source>
        <dbReference type="Proteomes" id="UP000388235"/>
    </source>
</evidence>
<dbReference type="OrthoDB" id="9778801at2"/>
<keyword evidence="3" id="KW-1185">Reference proteome</keyword>
<feature type="compositionally biased region" description="Polar residues" evidence="1">
    <location>
        <begin position="23"/>
        <end position="34"/>
    </location>
</feature>
<dbReference type="InterPro" id="IPR010775">
    <property type="entry name" value="DUF1365"/>
</dbReference>
<dbReference type="Proteomes" id="UP000388235">
    <property type="component" value="Chromosome"/>
</dbReference>
<reference evidence="2 3" key="1">
    <citation type="submission" date="2019-11" db="EMBL/GenBank/DDBJ databases">
        <authorList>
            <person name="Khan S.A."/>
            <person name="Jeon C.O."/>
            <person name="Chun B.H."/>
        </authorList>
    </citation>
    <scope>NUCLEOTIDE SEQUENCE [LARGE SCALE GENOMIC DNA]</scope>
    <source>
        <strain evidence="2 3">IMCC 1097</strain>
    </source>
</reference>
<feature type="region of interest" description="Disordered" evidence="1">
    <location>
        <begin position="23"/>
        <end position="50"/>
    </location>
</feature>
<protein>
    <submittedName>
        <fullName evidence="2">DUF1365 family protein</fullName>
    </submittedName>
</protein>
<dbReference type="AlphaFoldDB" id="A0A5Q2Q881"/>
<dbReference type="EMBL" id="CP045871">
    <property type="protein sequence ID" value="QGG80318.1"/>
    <property type="molecule type" value="Genomic_DNA"/>
</dbReference>